<dbReference type="EMBL" id="AUZZ01007817">
    <property type="protein sequence ID" value="EQD40956.1"/>
    <property type="molecule type" value="Genomic_DNA"/>
</dbReference>
<dbReference type="AlphaFoldDB" id="T0YZ51"/>
<dbReference type="GO" id="GO:0006085">
    <property type="term" value="P:acetyl-CoA biosynthetic process"/>
    <property type="evidence" value="ECO:0007669"/>
    <property type="project" value="TreeGrafter"/>
</dbReference>
<reference evidence="2" key="1">
    <citation type="submission" date="2013-08" db="EMBL/GenBank/DDBJ databases">
        <authorList>
            <person name="Mendez C."/>
            <person name="Richter M."/>
            <person name="Ferrer M."/>
            <person name="Sanchez J."/>
        </authorList>
    </citation>
    <scope>NUCLEOTIDE SEQUENCE</scope>
</reference>
<dbReference type="PROSITE" id="PS00455">
    <property type="entry name" value="AMP_BINDING"/>
    <property type="match status" value="1"/>
</dbReference>
<protein>
    <submittedName>
        <fullName evidence="2">Acetyl-coenzyme A synthetase</fullName>
    </submittedName>
</protein>
<dbReference type="SUPFAM" id="SSF56801">
    <property type="entry name" value="Acetyl-CoA synthetase-like"/>
    <property type="match status" value="1"/>
</dbReference>
<proteinExistence type="predicted"/>
<evidence type="ECO:0000313" key="2">
    <source>
        <dbReference type="EMBL" id="EQD40956.1"/>
    </source>
</evidence>
<name>T0YZ51_9ZZZZ</name>
<reference evidence="2" key="2">
    <citation type="journal article" date="2014" name="ISME J.">
        <title>Microbial stratification in low pH oxic and suboxic macroscopic growths along an acid mine drainage.</title>
        <authorList>
            <person name="Mendez-Garcia C."/>
            <person name="Mesa V."/>
            <person name="Sprenger R.R."/>
            <person name="Richter M."/>
            <person name="Diez M.S."/>
            <person name="Solano J."/>
            <person name="Bargiela R."/>
            <person name="Golyshina O.V."/>
            <person name="Manteca A."/>
            <person name="Ramos J.L."/>
            <person name="Gallego J.R."/>
            <person name="Llorente I."/>
            <person name="Martins Dos Santos V.A."/>
            <person name="Jensen O.N."/>
            <person name="Pelaez A.I."/>
            <person name="Sanchez J."/>
            <person name="Ferrer M."/>
        </authorList>
    </citation>
    <scope>NUCLEOTIDE SEQUENCE</scope>
</reference>
<dbReference type="InterPro" id="IPR020845">
    <property type="entry name" value="AMP-binding_CS"/>
</dbReference>
<sequence length="173" mass="19493">GEYASKSPMVEGRDYFVDELLLDYRDKLVEPVSMPAEAPLFIMYSSGTTGRPKGCQHSTGGYLSYVAGTSKYYQDIHPEDTYWCVADIGWITGHSYIVYGPLALGTTSVMYEGVPTYPDPGRPWRIAERLGVNIFHTAPTTIRMLRKLGPDEPKKYDYHFKHMTTVGEPIEPD</sequence>
<dbReference type="Gene3D" id="3.40.50.12780">
    <property type="entry name" value="N-terminal domain of ligase-like"/>
    <property type="match status" value="1"/>
</dbReference>
<dbReference type="GO" id="GO:0003987">
    <property type="term" value="F:acetate-CoA ligase activity"/>
    <property type="evidence" value="ECO:0007669"/>
    <property type="project" value="TreeGrafter"/>
</dbReference>
<comment type="caution">
    <text evidence="2">The sequence shown here is derived from an EMBL/GenBank/DDBJ whole genome shotgun (WGS) entry which is preliminary data.</text>
</comment>
<feature type="non-terminal residue" evidence="2">
    <location>
        <position position="173"/>
    </location>
</feature>
<feature type="domain" description="AMP-dependent synthetase/ligase" evidence="1">
    <location>
        <begin position="28"/>
        <end position="172"/>
    </location>
</feature>
<evidence type="ECO:0000259" key="1">
    <source>
        <dbReference type="Pfam" id="PF00501"/>
    </source>
</evidence>
<dbReference type="PANTHER" id="PTHR24095:SF14">
    <property type="entry name" value="ACETYL-COENZYME A SYNTHETASE 1"/>
    <property type="match status" value="1"/>
</dbReference>
<dbReference type="InterPro" id="IPR000873">
    <property type="entry name" value="AMP-dep_synth/lig_dom"/>
</dbReference>
<dbReference type="Pfam" id="PF00501">
    <property type="entry name" value="AMP-binding"/>
    <property type="match status" value="1"/>
</dbReference>
<organism evidence="2">
    <name type="scientific">mine drainage metagenome</name>
    <dbReference type="NCBI Taxonomy" id="410659"/>
    <lineage>
        <taxon>unclassified sequences</taxon>
        <taxon>metagenomes</taxon>
        <taxon>ecological metagenomes</taxon>
    </lineage>
</organism>
<dbReference type="InterPro" id="IPR042099">
    <property type="entry name" value="ANL_N_sf"/>
</dbReference>
<gene>
    <name evidence="2" type="ORF">B2A_10857</name>
</gene>
<dbReference type="PANTHER" id="PTHR24095">
    <property type="entry name" value="ACETYL-COENZYME A SYNTHETASE"/>
    <property type="match status" value="1"/>
</dbReference>
<accession>T0YZ51</accession>
<feature type="non-terminal residue" evidence="2">
    <location>
        <position position="1"/>
    </location>
</feature>